<dbReference type="EMBL" id="MJBS01000005">
    <property type="protein sequence ID" value="OHF03729.1"/>
    <property type="molecule type" value="Genomic_DNA"/>
</dbReference>
<sequence length="135" mass="14141">MVSSLGTLLVSTGLFSTGVLSQDNLALSSGYKTLTTKNFNFQPVKNAQVQASLKSAGDTFDFLPPGLPLPPLRPRRDADLGMATFGVVVTGSVSVTMGTLSVSIASRQRMWLVGASFGEQCDASDWAGVVIVVSK</sequence>
<name>A0A1G4BQL0_9PEZI</name>
<reference evidence="3 4" key="1">
    <citation type="submission" date="2016-09" db="EMBL/GenBank/DDBJ databases">
        <authorList>
            <person name="Capua I."/>
            <person name="De Benedictis P."/>
            <person name="Joannis T."/>
            <person name="Lombin L.H."/>
            <person name="Cattoli G."/>
        </authorList>
    </citation>
    <scope>NUCLEOTIDE SEQUENCE [LARGE SCALE GENOMIC DNA]</scope>
    <source>
        <strain evidence="3 4">IMI 309357</strain>
    </source>
</reference>
<proteinExistence type="predicted"/>
<feature type="chain" id="PRO_5009603175" evidence="2">
    <location>
        <begin position="22"/>
        <end position="135"/>
    </location>
</feature>
<keyword evidence="1" id="KW-0472">Membrane</keyword>
<dbReference type="RefSeq" id="XP_022480865.1">
    <property type="nucleotide sequence ID" value="XM_022612704.1"/>
</dbReference>
<evidence type="ECO:0000313" key="4">
    <source>
        <dbReference type="Proteomes" id="UP000176998"/>
    </source>
</evidence>
<accession>A0A1G4BQL0</accession>
<comment type="caution">
    <text evidence="3">The sequence shown here is derived from an EMBL/GenBank/DDBJ whole genome shotgun (WGS) entry which is preliminary data.</text>
</comment>
<gene>
    <name evidence="3" type="ORF">CORC01_01048</name>
</gene>
<protein>
    <submittedName>
        <fullName evidence="3">Uncharacterized protein</fullName>
    </submittedName>
</protein>
<dbReference type="GeneID" id="34554214"/>
<keyword evidence="1" id="KW-0812">Transmembrane</keyword>
<keyword evidence="4" id="KW-1185">Reference proteome</keyword>
<feature type="transmembrane region" description="Helical" evidence="1">
    <location>
        <begin position="80"/>
        <end position="102"/>
    </location>
</feature>
<organism evidence="3 4">
    <name type="scientific">Colletotrichum orchidophilum</name>
    <dbReference type="NCBI Taxonomy" id="1209926"/>
    <lineage>
        <taxon>Eukaryota</taxon>
        <taxon>Fungi</taxon>
        <taxon>Dikarya</taxon>
        <taxon>Ascomycota</taxon>
        <taxon>Pezizomycotina</taxon>
        <taxon>Sordariomycetes</taxon>
        <taxon>Hypocreomycetidae</taxon>
        <taxon>Glomerellales</taxon>
        <taxon>Glomerellaceae</taxon>
        <taxon>Colletotrichum</taxon>
    </lineage>
</organism>
<dbReference type="AlphaFoldDB" id="A0A1G4BQL0"/>
<dbReference type="Proteomes" id="UP000176998">
    <property type="component" value="Unassembled WGS sequence"/>
</dbReference>
<keyword evidence="2" id="KW-0732">Signal</keyword>
<evidence type="ECO:0000313" key="3">
    <source>
        <dbReference type="EMBL" id="OHF03729.1"/>
    </source>
</evidence>
<evidence type="ECO:0000256" key="1">
    <source>
        <dbReference type="SAM" id="Phobius"/>
    </source>
</evidence>
<feature type="signal peptide" evidence="2">
    <location>
        <begin position="1"/>
        <end position="21"/>
    </location>
</feature>
<keyword evidence="1" id="KW-1133">Transmembrane helix</keyword>
<evidence type="ECO:0000256" key="2">
    <source>
        <dbReference type="SAM" id="SignalP"/>
    </source>
</evidence>